<feature type="transmembrane region" description="Helical" evidence="1">
    <location>
        <begin position="67"/>
        <end position="92"/>
    </location>
</feature>
<keyword evidence="1" id="KW-0812">Transmembrane</keyword>
<dbReference type="AlphaFoldDB" id="A0AAE9YCC6"/>
<keyword evidence="1" id="KW-0472">Membrane</keyword>
<dbReference type="KEGG" id="ima:PO878_17285"/>
<gene>
    <name evidence="2" type="ORF">PO878_17285</name>
</gene>
<protein>
    <submittedName>
        <fullName evidence="2">Uncharacterized protein</fullName>
    </submittedName>
</protein>
<keyword evidence="3" id="KW-1185">Reference proteome</keyword>
<dbReference type="EMBL" id="CP116942">
    <property type="protein sequence ID" value="WCO66257.1"/>
    <property type="molecule type" value="Genomic_DNA"/>
</dbReference>
<sequence>MSSFIGLLAQVDVDASSEGLPGADLIQQLLDWAQMIALWASLGSILLGAAMYGLAREGGSYGAASKGKSFALGGVVGAILAGLAPSAVNLLFEAAG</sequence>
<evidence type="ECO:0000256" key="1">
    <source>
        <dbReference type="SAM" id="Phobius"/>
    </source>
</evidence>
<reference evidence="2" key="1">
    <citation type="submission" date="2023-01" db="EMBL/GenBank/DDBJ databases">
        <title>The diversity of Class Acidimicrobiia in South China Sea sediment environments and the proposal of Iamia marina sp. nov., a novel species of the genus Iamia.</title>
        <authorList>
            <person name="He Y."/>
            <person name="Tian X."/>
        </authorList>
    </citation>
    <scope>NUCLEOTIDE SEQUENCE</scope>
    <source>
        <strain evidence="2">DSM 19957</strain>
    </source>
</reference>
<organism evidence="2 3">
    <name type="scientific">Iamia majanohamensis</name>
    <dbReference type="NCBI Taxonomy" id="467976"/>
    <lineage>
        <taxon>Bacteria</taxon>
        <taxon>Bacillati</taxon>
        <taxon>Actinomycetota</taxon>
        <taxon>Acidimicrobiia</taxon>
        <taxon>Acidimicrobiales</taxon>
        <taxon>Iamiaceae</taxon>
        <taxon>Iamia</taxon>
    </lineage>
</organism>
<accession>A0AAE9YCC6</accession>
<evidence type="ECO:0000313" key="3">
    <source>
        <dbReference type="Proteomes" id="UP001216390"/>
    </source>
</evidence>
<name>A0AAE9YCC6_9ACTN</name>
<dbReference type="Proteomes" id="UP001216390">
    <property type="component" value="Chromosome"/>
</dbReference>
<keyword evidence="1" id="KW-1133">Transmembrane helix</keyword>
<dbReference type="RefSeq" id="WP_219942189.1">
    <property type="nucleotide sequence ID" value="NZ_CP116942.1"/>
</dbReference>
<feature type="transmembrane region" description="Helical" evidence="1">
    <location>
        <begin position="35"/>
        <end position="55"/>
    </location>
</feature>
<evidence type="ECO:0000313" key="2">
    <source>
        <dbReference type="EMBL" id="WCO66257.1"/>
    </source>
</evidence>
<proteinExistence type="predicted"/>